<evidence type="ECO:0000313" key="3">
    <source>
        <dbReference type="EMBL" id="MBK4348127.1"/>
    </source>
</evidence>
<dbReference type="EMBL" id="JAEPES010000001">
    <property type="protein sequence ID" value="MBK4346750.1"/>
    <property type="molecule type" value="Genomic_DNA"/>
</dbReference>
<dbReference type="Pfam" id="PF00753">
    <property type="entry name" value="Lactamase_B"/>
    <property type="match status" value="1"/>
</dbReference>
<dbReference type="SMART" id="SM00849">
    <property type="entry name" value="Lactamase_B"/>
    <property type="match status" value="1"/>
</dbReference>
<dbReference type="SUPFAM" id="SSF56281">
    <property type="entry name" value="Metallo-hydrolase/oxidoreductase"/>
    <property type="match status" value="1"/>
</dbReference>
<dbReference type="InterPro" id="IPR036866">
    <property type="entry name" value="RibonucZ/Hydroxyglut_hydro"/>
</dbReference>
<comment type="caution">
    <text evidence="3">The sequence shown here is derived from an EMBL/GenBank/DDBJ whole genome shotgun (WGS) entry which is preliminary data.</text>
</comment>
<evidence type="ECO:0000259" key="1">
    <source>
        <dbReference type="SMART" id="SM00849"/>
    </source>
</evidence>
<dbReference type="RefSeq" id="WP_200555053.1">
    <property type="nucleotide sequence ID" value="NZ_JAEPES010000001.1"/>
</dbReference>
<accession>A0A934SK12</accession>
<dbReference type="PANTHER" id="PTHR42951:SF4">
    <property type="entry name" value="ACYL-COENZYME A THIOESTERASE MBLAC2"/>
    <property type="match status" value="1"/>
</dbReference>
<dbReference type="AlphaFoldDB" id="A0A934SK12"/>
<feature type="domain" description="Metallo-beta-lactamase" evidence="1">
    <location>
        <begin position="22"/>
        <end position="213"/>
    </location>
</feature>
<dbReference type="InterPro" id="IPR001279">
    <property type="entry name" value="Metallo-B-lactamas"/>
</dbReference>
<evidence type="ECO:0000313" key="4">
    <source>
        <dbReference type="Proteomes" id="UP000636458"/>
    </source>
</evidence>
<reference evidence="3" key="1">
    <citation type="submission" date="2021-01" db="EMBL/GenBank/DDBJ databases">
        <title>Lacisediminihabitans sp. nov. strain G11-30, isolated from Antarctic Soil.</title>
        <authorList>
            <person name="Li J."/>
        </authorList>
    </citation>
    <scope>NUCLEOTIDE SEQUENCE</scope>
    <source>
        <strain evidence="3">G11-30</strain>
    </source>
</reference>
<dbReference type="CDD" id="cd16282">
    <property type="entry name" value="metallo-hydrolase-like_MBL-fold"/>
    <property type="match status" value="1"/>
</dbReference>
<organism evidence="3 4">
    <name type="scientific">Lacisediminihabitans changchengi</name>
    <dbReference type="NCBI Taxonomy" id="2787634"/>
    <lineage>
        <taxon>Bacteria</taxon>
        <taxon>Bacillati</taxon>
        <taxon>Actinomycetota</taxon>
        <taxon>Actinomycetes</taxon>
        <taxon>Micrococcales</taxon>
        <taxon>Microbacteriaceae</taxon>
        <taxon>Lacisediminihabitans</taxon>
    </lineage>
</organism>
<gene>
    <name evidence="2" type="ORF">IV501_03800</name>
    <name evidence="3" type="ORF">IV501_10825</name>
</gene>
<dbReference type="InterPro" id="IPR050855">
    <property type="entry name" value="NDM-1-like"/>
</dbReference>
<sequence>MSSSAWTEIADGVSQRRYDPEDVSIVAIVGTSGVSVIDTRNNPAEGEEMIADVEHEFGLPIVAVINTHAHYDHTFGNQVFAARGIPIYGHYRIAAHHADYEAPRVAAAQADPAREPGQSWADVVLTAPTVLISEPSTVDLGGRAVELIPIDPGHTDTDIAVFVPDVRVWALGDVIEQSGPPMFGSGSFPLLWPDAVARLLDSISSSDPIIPGHGTVVDRDFVERQIDQLAAVAHAIRSRHAAGLSVAAAVAEGGLELWPAWMLESAFARGYAQLDAQTS</sequence>
<dbReference type="Gene3D" id="3.60.15.10">
    <property type="entry name" value="Ribonuclease Z/Hydroxyacylglutathione hydrolase-like"/>
    <property type="match status" value="1"/>
</dbReference>
<keyword evidence="4" id="KW-1185">Reference proteome</keyword>
<dbReference type="PANTHER" id="PTHR42951">
    <property type="entry name" value="METALLO-BETA-LACTAMASE DOMAIN-CONTAINING"/>
    <property type="match status" value="1"/>
</dbReference>
<proteinExistence type="predicted"/>
<dbReference type="Proteomes" id="UP000636458">
    <property type="component" value="Unassembled WGS sequence"/>
</dbReference>
<evidence type="ECO:0000313" key="2">
    <source>
        <dbReference type="EMBL" id="MBK4346750.1"/>
    </source>
</evidence>
<protein>
    <submittedName>
        <fullName evidence="3">MBL fold metallo-hydrolase</fullName>
    </submittedName>
</protein>
<name>A0A934SK12_9MICO</name>
<dbReference type="EMBL" id="JAEPES010000003">
    <property type="protein sequence ID" value="MBK4348127.1"/>
    <property type="molecule type" value="Genomic_DNA"/>
</dbReference>